<dbReference type="PANTHER" id="PTHR43464">
    <property type="entry name" value="METHYLTRANSFERASE"/>
    <property type="match status" value="1"/>
</dbReference>
<proteinExistence type="predicted"/>
<dbReference type="PANTHER" id="PTHR43464:SF82">
    <property type="entry name" value="METHYLTRANSFERASE DOMAIN-CONTAINING PROTEIN"/>
    <property type="match status" value="1"/>
</dbReference>
<dbReference type="Pfam" id="PF08242">
    <property type="entry name" value="Methyltransf_12"/>
    <property type="match status" value="1"/>
</dbReference>
<dbReference type="EMBL" id="JBGBYS010000016">
    <property type="protein sequence ID" value="MEY9259611.1"/>
    <property type="molecule type" value="Genomic_DNA"/>
</dbReference>
<keyword evidence="2" id="KW-0489">Methyltransferase</keyword>
<name>A0ABV4EM34_BREEP</name>
<dbReference type="InterPro" id="IPR013217">
    <property type="entry name" value="Methyltransf_12"/>
</dbReference>
<reference evidence="2 3" key="1">
    <citation type="submission" date="2024-07" db="EMBL/GenBank/DDBJ databases">
        <title>Mealworm larvae gut microbial communities from Newark, Delaware, USA.</title>
        <authorList>
            <person name="Blenner M."/>
        </authorList>
    </citation>
    <scope>NUCLEOTIDE SEQUENCE [LARGE SCALE GENOMIC DNA]</scope>
    <source>
        <strain evidence="2 3">UD i117</strain>
    </source>
</reference>
<dbReference type="SUPFAM" id="SSF53335">
    <property type="entry name" value="S-adenosyl-L-methionine-dependent methyltransferases"/>
    <property type="match status" value="1"/>
</dbReference>
<evidence type="ECO:0000313" key="2">
    <source>
        <dbReference type="EMBL" id="MEY9259611.1"/>
    </source>
</evidence>
<dbReference type="InterPro" id="IPR029063">
    <property type="entry name" value="SAM-dependent_MTases_sf"/>
</dbReference>
<accession>A0ABV4EM34</accession>
<sequence length="211" mass="22485">MVDSPDLSDYAAKMRRLAQTGVDLEVAARFIDMMAPREATILDIGCGIGSTVAALCAAGHRAFGIDPNPEVLHVSTELFDPDWFRQISAEALSPETLADHRLPKSFDLILMSGNVPAFLARADLSTAITAAEELLNPGGRLVVGTTAHRRGGPADLDDCATGTSLRLEHRYGDWHLGAFDADSPWSVSIYKAPGTHSPSKGPDGIHILPST</sequence>
<evidence type="ECO:0000259" key="1">
    <source>
        <dbReference type="Pfam" id="PF08242"/>
    </source>
</evidence>
<dbReference type="GO" id="GO:0008168">
    <property type="term" value="F:methyltransferase activity"/>
    <property type="evidence" value="ECO:0007669"/>
    <property type="project" value="UniProtKB-KW"/>
</dbReference>
<dbReference type="Gene3D" id="3.40.50.150">
    <property type="entry name" value="Vaccinia Virus protein VP39"/>
    <property type="match status" value="1"/>
</dbReference>
<gene>
    <name evidence="2" type="ORF">ABH903_002645</name>
</gene>
<dbReference type="RefSeq" id="WP_370036768.1">
    <property type="nucleotide sequence ID" value="NZ_JBGBYS010000016.1"/>
</dbReference>
<keyword evidence="3" id="KW-1185">Reference proteome</keyword>
<dbReference type="GO" id="GO:0032259">
    <property type="term" value="P:methylation"/>
    <property type="evidence" value="ECO:0007669"/>
    <property type="project" value="UniProtKB-KW"/>
</dbReference>
<evidence type="ECO:0000313" key="3">
    <source>
        <dbReference type="Proteomes" id="UP001565435"/>
    </source>
</evidence>
<dbReference type="CDD" id="cd02440">
    <property type="entry name" value="AdoMet_MTases"/>
    <property type="match status" value="1"/>
</dbReference>
<organism evidence="2 3">
    <name type="scientific">Brevibacterium epidermidis</name>
    <dbReference type="NCBI Taxonomy" id="1698"/>
    <lineage>
        <taxon>Bacteria</taxon>
        <taxon>Bacillati</taxon>
        <taxon>Actinomycetota</taxon>
        <taxon>Actinomycetes</taxon>
        <taxon>Micrococcales</taxon>
        <taxon>Brevibacteriaceae</taxon>
        <taxon>Brevibacterium</taxon>
    </lineage>
</organism>
<protein>
    <submittedName>
        <fullName evidence="2">SAM-dependent methyltransferase</fullName>
    </submittedName>
</protein>
<keyword evidence="2" id="KW-0808">Transferase</keyword>
<comment type="caution">
    <text evidence="2">The sequence shown here is derived from an EMBL/GenBank/DDBJ whole genome shotgun (WGS) entry which is preliminary data.</text>
</comment>
<dbReference type="Proteomes" id="UP001565435">
    <property type="component" value="Unassembled WGS sequence"/>
</dbReference>
<feature type="domain" description="Methyltransferase type 12" evidence="1">
    <location>
        <begin position="42"/>
        <end position="141"/>
    </location>
</feature>